<keyword evidence="2 6" id="KW-0479">Metal-binding</keyword>
<feature type="domain" description="4Fe-4S ferredoxin-type" evidence="8">
    <location>
        <begin position="14"/>
        <end position="80"/>
    </location>
</feature>
<dbReference type="Gene3D" id="1.10.1060.10">
    <property type="entry name" value="Alpha-helical ferredoxin"/>
    <property type="match status" value="1"/>
</dbReference>
<keyword evidence="6" id="KW-0813">Transport</keyword>
<dbReference type="PROSITE" id="PS00198">
    <property type="entry name" value="4FE4S_FER_1"/>
    <property type="match status" value="1"/>
</dbReference>
<evidence type="ECO:0000313" key="10">
    <source>
        <dbReference type="Proteomes" id="UP000256650"/>
    </source>
</evidence>
<dbReference type="OrthoDB" id="9770306at2"/>
<evidence type="ECO:0000256" key="3">
    <source>
        <dbReference type="ARBA" id="ARBA00022737"/>
    </source>
</evidence>
<dbReference type="SUPFAM" id="SSF46548">
    <property type="entry name" value="alpha-helical ferredoxin"/>
    <property type="match status" value="1"/>
</dbReference>
<keyword evidence="5 6" id="KW-0411">Iron-sulfur</keyword>
<accession>A0A3D8I9I6</accession>
<dbReference type="Proteomes" id="UP000256650">
    <property type="component" value="Unassembled WGS sequence"/>
</dbReference>
<dbReference type="PANTHER" id="PTHR32479:SF20">
    <property type="entry name" value="GLYCOLATE OXIDASE IRON-SULFUR SUBUNIT"/>
    <property type="match status" value="1"/>
</dbReference>
<comment type="catalytic activity">
    <reaction evidence="6">
        <text>glycolate + A = glyoxylate + AH2</text>
        <dbReference type="Rhea" id="RHEA:21264"/>
        <dbReference type="ChEBI" id="CHEBI:13193"/>
        <dbReference type="ChEBI" id="CHEBI:17499"/>
        <dbReference type="ChEBI" id="CHEBI:29805"/>
        <dbReference type="ChEBI" id="CHEBI:36655"/>
        <dbReference type="EC" id="1.1.99.14"/>
    </reaction>
</comment>
<keyword evidence="1 6" id="KW-0004">4Fe-4S</keyword>
<comment type="caution">
    <text evidence="9">The sequence shown here is derived from an EMBL/GenBank/DDBJ whole genome shotgun (WGS) entry which is preliminary data.</text>
</comment>
<reference evidence="9 10" key="1">
    <citation type="submission" date="2018-04" db="EMBL/GenBank/DDBJ databases">
        <title>Novel Campyloabacter and Helicobacter Species and Strains.</title>
        <authorList>
            <person name="Mannion A.J."/>
            <person name="Shen Z."/>
            <person name="Fox J.G."/>
        </authorList>
    </citation>
    <scope>NUCLEOTIDE SEQUENCE [LARGE SCALE GENOMIC DNA]</scope>
    <source>
        <strain evidence="9 10">MIT 99-5101</strain>
    </source>
</reference>
<proteinExistence type="predicted"/>
<keyword evidence="3" id="KW-0677">Repeat</keyword>
<evidence type="ECO:0000313" key="9">
    <source>
        <dbReference type="EMBL" id="RDU61787.1"/>
    </source>
</evidence>
<evidence type="ECO:0000259" key="7">
    <source>
        <dbReference type="Pfam" id="PF02754"/>
    </source>
</evidence>
<keyword evidence="10" id="KW-1185">Reference proteome</keyword>
<dbReference type="GO" id="GO:0019154">
    <property type="term" value="F:glycolate dehydrogenase activity"/>
    <property type="evidence" value="ECO:0007669"/>
    <property type="project" value="UniProtKB-EC"/>
</dbReference>
<dbReference type="InterPro" id="IPR012257">
    <property type="entry name" value="Glc_ox_4Fe-4S"/>
</dbReference>
<dbReference type="InterPro" id="IPR004017">
    <property type="entry name" value="Cys_rich_dom"/>
</dbReference>
<feature type="domain" description="Cysteine-rich" evidence="7">
    <location>
        <begin position="185"/>
        <end position="269"/>
    </location>
</feature>
<gene>
    <name evidence="9" type="ORF">CQA43_08665</name>
</gene>
<evidence type="ECO:0000256" key="1">
    <source>
        <dbReference type="ARBA" id="ARBA00022485"/>
    </source>
</evidence>
<evidence type="ECO:0000256" key="5">
    <source>
        <dbReference type="ARBA" id="ARBA00023014"/>
    </source>
</evidence>
<comment type="catalytic activity">
    <reaction evidence="6">
        <text>(R)-lactate + A = pyruvate + AH2</text>
        <dbReference type="Rhea" id="RHEA:15089"/>
        <dbReference type="ChEBI" id="CHEBI:13193"/>
        <dbReference type="ChEBI" id="CHEBI:15361"/>
        <dbReference type="ChEBI" id="CHEBI:16004"/>
        <dbReference type="ChEBI" id="CHEBI:17499"/>
    </reaction>
</comment>
<dbReference type="GO" id="GO:0046872">
    <property type="term" value="F:metal ion binding"/>
    <property type="evidence" value="ECO:0007669"/>
    <property type="project" value="UniProtKB-UniRule"/>
</dbReference>
<evidence type="ECO:0000256" key="2">
    <source>
        <dbReference type="ARBA" id="ARBA00022723"/>
    </source>
</evidence>
<dbReference type="PIRSF" id="PIRSF000139">
    <property type="entry name" value="Glc_ox_4Fe-4S"/>
    <property type="match status" value="1"/>
</dbReference>
<dbReference type="GO" id="GO:0051539">
    <property type="term" value="F:4 iron, 4 sulfur cluster binding"/>
    <property type="evidence" value="ECO:0007669"/>
    <property type="project" value="UniProtKB-UniRule"/>
</dbReference>
<sequence>MAHFDNYDYLKTSNACVKCGKCLPDCTIFSINGDEATSPRGFIDLLGAYQRKEIPLDKNAKDIFETCFLCTTCVRVCPNSLPTDTLIENIRYEIAQKYGIAWFKRIFFYLLKHRKIMDFGFKLGAIFAPLLYQATKDGNSIQPRFTLPLVKNRIFGGIAKRSFLNSHSEEICFVDSKQSQKTRKVAIFIGCLGNYNYKNVGESLLVILEALQINAKLAKGQKCCGAPAYFTGDFASVDTLIRQNVEYFESFIEEVDAILIPEATCGAMILEDWKHFMEKDLELKSRIEKLLPKIYMATKYLESQTNLVEILNNIEQNRLKQEFQSPKQTFTYHDPCHARKVLGVYQEPRKLLQQNYQLVEMEDSTACCGFGGVTIQTERFALASKVGSKKAKMIEKTQAQFIVAECSACRMQLSNALYQANVEIPFLHPLELIAKIIKENQNK</sequence>
<dbReference type="InterPro" id="IPR017900">
    <property type="entry name" value="4Fe4S_Fe_S_CS"/>
</dbReference>
<protein>
    <recommendedName>
        <fullName evidence="6">Glycolate oxidase iron-sulfur subunit</fullName>
        <ecNumber evidence="6">1.1.99.14</ecNumber>
    </recommendedName>
</protein>
<keyword evidence="4 6" id="KW-0408">Iron</keyword>
<comment type="function">
    <text evidence="6">Component of a complex that catalyzes the oxidation of glycolate to glyoxylate.</text>
</comment>
<organism evidence="9 10">
    <name type="scientific">Helicobacter ganmani</name>
    <dbReference type="NCBI Taxonomy" id="60246"/>
    <lineage>
        <taxon>Bacteria</taxon>
        <taxon>Pseudomonadati</taxon>
        <taxon>Campylobacterota</taxon>
        <taxon>Epsilonproteobacteria</taxon>
        <taxon>Campylobacterales</taxon>
        <taxon>Helicobacteraceae</taxon>
        <taxon>Helicobacter</taxon>
    </lineage>
</organism>
<name>A0A3D8I9I6_9HELI</name>
<comment type="cofactor">
    <cofactor evidence="6">
        <name>[4Fe-4S] cluster</name>
        <dbReference type="ChEBI" id="CHEBI:49883"/>
    </cofactor>
    <text evidence="6">Binds 2 [4Fe-4S] clusters.</text>
</comment>
<keyword evidence="6" id="KW-0249">Electron transport</keyword>
<dbReference type="EMBL" id="NXLS01000011">
    <property type="protein sequence ID" value="RDU61787.1"/>
    <property type="molecule type" value="Genomic_DNA"/>
</dbReference>
<dbReference type="Pfam" id="PF13183">
    <property type="entry name" value="Fer4_8"/>
    <property type="match status" value="1"/>
</dbReference>
<dbReference type="AlphaFoldDB" id="A0A3D8I9I6"/>
<dbReference type="InterPro" id="IPR009051">
    <property type="entry name" value="Helical_ferredxn"/>
</dbReference>
<dbReference type="GeneID" id="82536351"/>
<evidence type="ECO:0000259" key="8">
    <source>
        <dbReference type="Pfam" id="PF13183"/>
    </source>
</evidence>
<dbReference type="InterPro" id="IPR017896">
    <property type="entry name" value="4Fe4S_Fe-S-bd"/>
</dbReference>
<dbReference type="EC" id="1.1.99.14" evidence="6"/>
<feature type="domain" description="Cysteine-rich" evidence="7">
    <location>
        <begin position="331"/>
        <end position="413"/>
    </location>
</feature>
<dbReference type="PANTHER" id="PTHR32479">
    <property type="entry name" value="GLYCOLATE OXIDASE IRON-SULFUR SUBUNIT"/>
    <property type="match status" value="1"/>
</dbReference>
<dbReference type="RefSeq" id="WP_115552201.1">
    <property type="nucleotide sequence ID" value="NZ_CAOPYK010000001.1"/>
</dbReference>
<dbReference type="Pfam" id="PF02754">
    <property type="entry name" value="CCG"/>
    <property type="match status" value="2"/>
</dbReference>
<evidence type="ECO:0000256" key="6">
    <source>
        <dbReference type="PIRNR" id="PIRNR000139"/>
    </source>
</evidence>
<evidence type="ECO:0000256" key="4">
    <source>
        <dbReference type="ARBA" id="ARBA00023004"/>
    </source>
</evidence>